<feature type="transmembrane region" description="Helical" evidence="1">
    <location>
        <begin position="24"/>
        <end position="45"/>
    </location>
</feature>
<keyword evidence="1" id="KW-0812">Transmembrane</keyword>
<dbReference type="InterPro" id="IPR024491">
    <property type="entry name" value="Se_SelK/SelG"/>
</dbReference>
<evidence type="ECO:0000313" key="3">
    <source>
        <dbReference type="WBParaSite" id="SMTH1_74870.1"/>
    </source>
</evidence>
<dbReference type="Pfam" id="PF10961">
    <property type="entry name" value="SelK_SelG"/>
    <property type="match status" value="1"/>
</dbReference>
<sequence length="114" mass="12938">MTFVTSSGNIVDRQPWGIRYLKQILLNLFNIICLFIQTLLPLDLFRQKTSNQRNSWDGRPPRPPGRRFGGFGGCGDFLIELAELGTPDQDSCRVSESLVLRSVRVRRISSSIQV</sequence>
<accession>A0AA85BT45</accession>
<evidence type="ECO:0000256" key="1">
    <source>
        <dbReference type="SAM" id="Phobius"/>
    </source>
</evidence>
<dbReference type="WBParaSite" id="SMTH1_74870.1">
    <property type="protein sequence ID" value="SMTH1_74870.1"/>
    <property type="gene ID" value="SMTH1_74870"/>
</dbReference>
<dbReference type="Proteomes" id="UP000050791">
    <property type="component" value="Unassembled WGS sequence"/>
</dbReference>
<keyword evidence="1" id="KW-1133">Transmembrane helix</keyword>
<reference evidence="3" key="1">
    <citation type="submission" date="2023-11" db="UniProtKB">
        <authorList>
            <consortium name="WormBaseParasite"/>
        </authorList>
    </citation>
    <scope>IDENTIFICATION</scope>
</reference>
<protein>
    <submittedName>
        <fullName evidence="3">Uncharacterized protein</fullName>
    </submittedName>
</protein>
<organism evidence="2 3">
    <name type="scientific">Schistosoma mattheei</name>
    <dbReference type="NCBI Taxonomy" id="31246"/>
    <lineage>
        <taxon>Eukaryota</taxon>
        <taxon>Metazoa</taxon>
        <taxon>Spiralia</taxon>
        <taxon>Lophotrochozoa</taxon>
        <taxon>Platyhelminthes</taxon>
        <taxon>Trematoda</taxon>
        <taxon>Digenea</taxon>
        <taxon>Strigeidida</taxon>
        <taxon>Schistosomatoidea</taxon>
        <taxon>Schistosomatidae</taxon>
        <taxon>Schistosoma</taxon>
    </lineage>
</organism>
<dbReference type="AlphaFoldDB" id="A0AA85BT45"/>
<evidence type="ECO:0000313" key="2">
    <source>
        <dbReference type="Proteomes" id="UP000050791"/>
    </source>
</evidence>
<name>A0AA85BT45_9TREM</name>
<proteinExistence type="predicted"/>
<keyword evidence="1" id="KW-0472">Membrane</keyword>